<reference evidence="9" key="3">
    <citation type="submission" date="2011-03" db="EMBL/GenBank/DDBJ databases">
        <title>Annotation of Magnaporthe poae ATCC 64411.</title>
        <authorList>
            <person name="Ma L.-J."/>
            <person name="Dead R."/>
            <person name="Young S.K."/>
            <person name="Zeng Q."/>
            <person name="Gargeya S."/>
            <person name="Fitzgerald M."/>
            <person name="Haas B."/>
            <person name="Abouelleil A."/>
            <person name="Alvarado L."/>
            <person name="Arachchi H.M."/>
            <person name="Berlin A."/>
            <person name="Brown A."/>
            <person name="Chapman S.B."/>
            <person name="Chen Z."/>
            <person name="Dunbar C."/>
            <person name="Freedman E."/>
            <person name="Gearin G."/>
            <person name="Gellesch M."/>
            <person name="Goldberg J."/>
            <person name="Griggs A."/>
            <person name="Gujja S."/>
            <person name="Heiman D."/>
            <person name="Howarth C."/>
            <person name="Larson L."/>
            <person name="Lui A."/>
            <person name="MacDonald P.J.P."/>
            <person name="Mehta T."/>
            <person name="Montmayeur A."/>
            <person name="Murphy C."/>
            <person name="Neiman D."/>
            <person name="Pearson M."/>
            <person name="Priest M."/>
            <person name="Roberts A."/>
            <person name="Saif S."/>
            <person name="Shea T."/>
            <person name="Shenoy N."/>
            <person name="Sisk P."/>
            <person name="Stolte C."/>
            <person name="Sykes S."/>
            <person name="Yandava C."/>
            <person name="Wortman J."/>
            <person name="Nusbaum C."/>
            <person name="Birren B."/>
        </authorList>
    </citation>
    <scope>NUCLEOTIDE SEQUENCE</scope>
    <source>
        <strain evidence="9">ATCC 64411</strain>
    </source>
</reference>
<keyword evidence="2 7" id="KW-0812">Transmembrane</keyword>
<evidence type="ECO:0000256" key="4">
    <source>
        <dbReference type="ARBA" id="ARBA00023136"/>
    </source>
</evidence>
<evidence type="ECO:0000256" key="7">
    <source>
        <dbReference type="SAM" id="Phobius"/>
    </source>
</evidence>
<name>A0A0C4EG99_MAGP6</name>
<evidence type="ECO:0000259" key="8">
    <source>
        <dbReference type="Pfam" id="PF20684"/>
    </source>
</evidence>
<reference evidence="10" key="5">
    <citation type="submission" date="2015-06" db="UniProtKB">
        <authorList>
            <consortium name="EnsemblFungi"/>
        </authorList>
    </citation>
    <scope>IDENTIFICATION</scope>
    <source>
        <strain evidence="10">ATCC 64411</strain>
    </source>
</reference>
<evidence type="ECO:0000256" key="5">
    <source>
        <dbReference type="ARBA" id="ARBA00038359"/>
    </source>
</evidence>
<feature type="transmembrane region" description="Helical" evidence="7">
    <location>
        <begin position="266"/>
        <end position="285"/>
    </location>
</feature>
<dbReference type="PANTHER" id="PTHR33048:SF131">
    <property type="entry name" value="INTEGRAL MEMBRANE PROTEIN"/>
    <property type="match status" value="1"/>
</dbReference>
<dbReference type="STRING" id="644358.A0A0C4EG99"/>
<feature type="region of interest" description="Disordered" evidence="6">
    <location>
        <begin position="395"/>
        <end position="437"/>
    </location>
</feature>
<sequence length="437" mass="47731">MSRFDSSEFAPPLSSSPLLLDRTTATAHHHHHLWQRRDAGVGMGIDQSLLDQIDWNNKSNLAPSVKVVNIIVITIVAVVVALRIWVRATIVGRLMPDDILIIIAAIFQFVTSAMGILATNYGLGQHIWNLPGTVNAILAQASMICFVFNVFWSATVAITKLSILYSFLRIFELNTRLRKVLYIIGAVVTGHTIATIFATIFECTPVSTTWEVSVSIPLKGSGHCIDMTAFVRASTAINIVTDFAVCLAPIPSFWKIQVSIRQRVGLIVLFLLGICACFSSIYRLVIVWKIKMDTVDWLYILANVMNTAVAETCTGIICVSIPALKPLIEKFLPNLFGTRSSRAKASSAKAVGSSAGSAAAGSDGRPLRGPTMSGNRAVTPVKDDEDDVGTEMIEIGLRKTVTDEEMAMPDTRRLSSAGEPRPRAKRNAQGWYELKLN</sequence>
<keyword evidence="11" id="KW-1185">Reference proteome</keyword>
<dbReference type="GO" id="GO:0016020">
    <property type="term" value="C:membrane"/>
    <property type="evidence" value="ECO:0007669"/>
    <property type="project" value="UniProtKB-SubCell"/>
</dbReference>
<dbReference type="VEuPathDB" id="FungiDB:MAPG_11826"/>
<accession>A0A0C4EG99</accession>
<feature type="transmembrane region" description="Helical" evidence="7">
    <location>
        <begin position="180"/>
        <end position="201"/>
    </location>
</feature>
<dbReference type="Proteomes" id="UP000011715">
    <property type="component" value="Unassembled WGS sequence"/>
</dbReference>
<comment type="similarity">
    <text evidence="5">Belongs to the SAT4 family.</text>
</comment>
<feature type="transmembrane region" description="Helical" evidence="7">
    <location>
        <begin position="137"/>
        <end position="168"/>
    </location>
</feature>
<feature type="domain" description="Rhodopsin" evidence="8">
    <location>
        <begin position="82"/>
        <end position="330"/>
    </location>
</feature>
<evidence type="ECO:0000313" key="10">
    <source>
        <dbReference type="EnsemblFungi" id="MAPG_11826T0"/>
    </source>
</evidence>
<dbReference type="eggNOG" id="ENOG502SPUN">
    <property type="taxonomic scope" value="Eukaryota"/>
</dbReference>
<dbReference type="Pfam" id="PF20684">
    <property type="entry name" value="Fung_rhodopsin"/>
    <property type="match status" value="1"/>
</dbReference>
<evidence type="ECO:0000256" key="6">
    <source>
        <dbReference type="SAM" id="MobiDB-lite"/>
    </source>
</evidence>
<dbReference type="EMBL" id="GL877011">
    <property type="protein sequence ID" value="KLU92881.1"/>
    <property type="molecule type" value="Genomic_DNA"/>
</dbReference>
<dbReference type="EMBL" id="ADBL01002938">
    <property type="status" value="NOT_ANNOTATED_CDS"/>
    <property type="molecule type" value="Genomic_DNA"/>
</dbReference>
<dbReference type="OrthoDB" id="5278984at2759"/>
<evidence type="ECO:0000256" key="3">
    <source>
        <dbReference type="ARBA" id="ARBA00022989"/>
    </source>
</evidence>
<gene>
    <name evidence="9" type="ORF">MAPG_11826</name>
</gene>
<evidence type="ECO:0000256" key="2">
    <source>
        <dbReference type="ARBA" id="ARBA00022692"/>
    </source>
</evidence>
<dbReference type="PANTHER" id="PTHR33048">
    <property type="entry name" value="PTH11-LIKE INTEGRAL MEMBRANE PROTEIN (AFU_ORTHOLOGUE AFUA_5G11245)"/>
    <property type="match status" value="1"/>
</dbReference>
<comment type="subcellular location">
    <subcellularLocation>
        <location evidence="1">Membrane</location>
        <topology evidence="1">Multi-pass membrane protein</topology>
    </subcellularLocation>
</comment>
<evidence type="ECO:0000313" key="11">
    <source>
        <dbReference type="Proteomes" id="UP000011715"/>
    </source>
</evidence>
<evidence type="ECO:0000256" key="1">
    <source>
        <dbReference type="ARBA" id="ARBA00004141"/>
    </source>
</evidence>
<dbReference type="AlphaFoldDB" id="A0A0C4EG99"/>
<reference evidence="9" key="1">
    <citation type="submission" date="2010-05" db="EMBL/GenBank/DDBJ databases">
        <title>The Genome Sequence of Magnaporthe poae strain ATCC 64411.</title>
        <authorList>
            <consortium name="The Broad Institute Genome Sequencing Platform"/>
            <consortium name="Broad Institute Genome Sequencing Center for Infectious Disease"/>
            <person name="Ma L.-J."/>
            <person name="Dead R."/>
            <person name="Young S."/>
            <person name="Zeng Q."/>
            <person name="Koehrsen M."/>
            <person name="Alvarado L."/>
            <person name="Berlin A."/>
            <person name="Chapman S.B."/>
            <person name="Chen Z."/>
            <person name="Freedman E."/>
            <person name="Gellesch M."/>
            <person name="Goldberg J."/>
            <person name="Griggs A."/>
            <person name="Gujja S."/>
            <person name="Heilman E.R."/>
            <person name="Heiman D."/>
            <person name="Hepburn T."/>
            <person name="Howarth C."/>
            <person name="Jen D."/>
            <person name="Larson L."/>
            <person name="Mehta T."/>
            <person name="Neiman D."/>
            <person name="Pearson M."/>
            <person name="Roberts A."/>
            <person name="Saif S."/>
            <person name="Shea T."/>
            <person name="Shenoy N."/>
            <person name="Sisk P."/>
            <person name="Stolte C."/>
            <person name="Sykes S."/>
            <person name="Walk T."/>
            <person name="White J."/>
            <person name="Yandava C."/>
            <person name="Haas B."/>
            <person name="Nusbaum C."/>
            <person name="Birren B."/>
        </authorList>
    </citation>
    <scope>NUCLEOTIDE SEQUENCE</scope>
    <source>
        <strain evidence="9">ATCC 64411</strain>
    </source>
</reference>
<dbReference type="InterPro" id="IPR049326">
    <property type="entry name" value="Rhodopsin_dom_fungi"/>
</dbReference>
<reference evidence="10" key="4">
    <citation type="journal article" date="2015" name="G3 (Bethesda)">
        <title>Genome sequences of three phytopathogenic species of the Magnaporthaceae family of fungi.</title>
        <authorList>
            <person name="Okagaki L.H."/>
            <person name="Nunes C.C."/>
            <person name="Sailsbery J."/>
            <person name="Clay B."/>
            <person name="Brown D."/>
            <person name="John T."/>
            <person name="Oh Y."/>
            <person name="Young N."/>
            <person name="Fitzgerald M."/>
            <person name="Haas B.J."/>
            <person name="Zeng Q."/>
            <person name="Young S."/>
            <person name="Adiconis X."/>
            <person name="Fan L."/>
            <person name="Levin J.Z."/>
            <person name="Mitchell T.K."/>
            <person name="Okubara P.A."/>
            <person name="Farman M.L."/>
            <person name="Kohn L.M."/>
            <person name="Birren B."/>
            <person name="Ma L.-J."/>
            <person name="Dean R.A."/>
        </authorList>
    </citation>
    <scope>NUCLEOTIDE SEQUENCE</scope>
    <source>
        <strain evidence="10">ATCC 64411 / 73-15</strain>
    </source>
</reference>
<proteinExistence type="inferred from homology"/>
<reference evidence="11" key="2">
    <citation type="submission" date="2010-05" db="EMBL/GenBank/DDBJ databases">
        <title>The genome sequence of Magnaporthe poae strain ATCC 64411.</title>
        <authorList>
            <person name="Ma L.-J."/>
            <person name="Dead R."/>
            <person name="Young S."/>
            <person name="Zeng Q."/>
            <person name="Koehrsen M."/>
            <person name="Alvarado L."/>
            <person name="Berlin A."/>
            <person name="Chapman S.B."/>
            <person name="Chen Z."/>
            <person name="Freedman E."/>
            <person name="Gellesch M."/>
            <person name="Goldberg J."/>
            <person name="Griggs A."/>
            <person name="Gujja S."/>
            <person name="Heilman E.R."/>
            <person name="Heiman D."/>
            <person name="Hepburn T."/>
            <person name="Howarth C."/>
            <person name="Jen D."/>
            <person name="Larson L."/>
            <person name="Mehta T."/>
            <person name="Neiman D."/>
            <person name="Pearson M."/>
            <person name="Roberts A."/>
            <person name="Saif S."/>
            <person name="Shea T."/>
            <person name="Shenoy N."/>
            <person name="Sisk P."/>
            <person name="Stolte C."/>
            <person name="Sykes S."/>
            <person name="Walk T."/>
            <person name="White J."/>
            <person name="Yandava C."/>
            <person name="Haas B."/>
            <person name="Nusbaum C."/>
            <person name="Birren B."/>
        </authorList>
    </citation>
    <scope>NUCLEOTIDE SEQUENCE [LARGE SCALE GENOMIC DNA]</scope>
    <source>
        <strain evidence="11">ATCC 64411 / 73-15</strain>
    </source>
</reference>
<feature type="transmembrane region" description="Helical" evidence="7">
    <location>
        <begin position="98"/>
        <end position="117"/>
    </location>
</feature>
<evidence type="ECO:0000313" key="9">
    <source>
        <dbReference type="EMBL" id="KLU92881.1"/>
    </source>
</evidence>
<keyword evidence="3 7" id="KW-1133">Transmembrane helix</keyword>
<feature type="transmembrane region" description="Helical" evidence="7">
    <location>
        <begin position="297"/>
        <end position="324"/>
    </location>
</feature>
<dbReference type="InterPro" id="IPR052337">
    <property type="entry name" value="SAT4-like"/>
</dbReference>
<dbReference type="OMA" id="HTIATIF"/>
<keyword evidence="4 7" id="KW-0472">Membrane</keyword>
<organism evidence="10 11">
    <name type="scientific">Magnaporthiopsis poae (strain ATCC 64411 / 73-15)</name>
    <name type="common">Kentucky bluegrass fungus</name>
    <name type="synonym">Magnaporthe poae</name>
    <dbReference type="NCBI Taxonomy" id="644358"/>
    <lineage>
        <taxon>Eukaryota</taxon>
        <taxon>Fungi</taxon>
        <taxon>Dikarya</taxon>
        <taxon>Ascomycota</taxon>
        <taxon>Pezizomycotina</taxon>
        <taxon>Sordariomycetes</taxon>
        <taxon>Sordariomycetidae</taxon>
        <taxon>Magnaporthales</taxon>
        <taxon>Magnaporthaceae</taxon>
        <taxon>Magnaporthiopsis</taxon>
    </lineage>
</organism>
<feature type="region of interest" description="Disordered" evidence="6">
    <location>
        <begin position="354"/>
        <end position="383"/>
    </location>
</feature>
<dbReference type="EnsemblFungi" id="MAPG_11826T0">
    <property type="protein sequence ID" value="MAPG_11826T0"/>
    <property type="gene ID" value="MAPG_11826"/>
</dbReference>
<feature type="transmembrane region" description="Helical" evidence="7">
    <location>
        <begin position="67"/>
        <end position="86"/>
    </location>
</feature>
<protein>
    <recommendedName>
        <fullName evidence="8">Rhodopsin domain-containing protein</fullName>
    </recommendedName>
</protein>